<dbReference type="Proteomes" id="UP000199608">
    <property type="component" value="Unassembled WGS sequence"/>
</dbReference>
<dbReference type="GO" id="GO:0003700">
    <property type="term" value="F:DNA-binding transcription factor activity"/>
    <property type="evidence" value="ECO:0007669"/>
    <property type="project" value="InterPro"/>
</dbReference>
<dbReference type="EMBL" id="FNLL01000006">
    <property type="protein sequence ID" value="SDU29242.1"/>
    <property type="molecule type" value="Genomic_DNA"/>
</dbReference>
<proteinExistence type="predicted"/>
<dbReference type="SUPFAM" id="SSF46689">
    <property type="entry name" value="Homeodomain-like"/>
    <property type="match status" value="2"/>
</dbReference>
<evidence type="ECO:0000256" key="1">
    <source>
        <dbReference type="ARBA" id="ARBA00023015"/>
    </source>
</evidence>
<dbReference type="Pfam" id="PF12833">
    <property type="entry name" value="HTH_18"/>
    <property type="match status" value="1"/>
</dbReference>
<dbReference type="SMART" id="SM00342">
    <property type="entry name" value="HTH_ARAC"/>
    <property type="match status" value="1"/>
</dbReference>
<protein>
    <submittedName>
        <fullName evidence="4">AraC-type DNA-binding protein</fullName>
    </submittedName>
</protein>
<dbReference type="RefSeq" id="WP_014958636.1">
    <property type="nucleotide sequence ID" value="NZ_FNLL01000006.1"/>
</dbReference>
<reference evidence="5" key="1">
    <citation type="submission" date="2016-10" db="EMBL/GenBank/DDBJ databases">
        <authorList>
            <person name="Varghese N."/>
            <person name="Submissions S."/>
        </authorList>
    </citation>
    <scope>NUCLEOTIDE SEQUENCE [LARGE SCALE GENOMIC DNA]</scope>
    <source>
        <strain evidence="5">DSM 3384</strain>
    </source>
</reference>
<keyword evidence="4" id="KW-0238">DNA-binding</keyword>
<dbReference type="InterPro" id="IPR009057">
    <property type="entry name" value="Homeodomain-like_sf"/>
</dbReference>
<evidence type="ECO:0000313" key="4">
    <source>
        <dbReference type="EMBL" id="SDU29242.1"/>
    </source>
</evidence>
<name>A0A1H2HBS5_9BACT</name>
<dbReference type="PANTHER" id="PTHR47893">
    <property type="entry name" value="REGULATORY PROTEIN PCHR"/>
    <property type="match status" value="1"/>
</dbReference>
<accession>A0A1H2HBS5</accession>
<dbReference type="GO" id="GO:0043565">
    <property type="term" value="F:sequence-specific DNA binding"/>
    <property type="evidence" value="ECO:0007669"/>
    <property type="project" value="InterPro"/>
</dbReference>
<dbReference type="PROSITE" id="PS01124">
    <property type="entry name" value="HTH_ARAC_FAMILY_2"/>
    <property type="match status" value="1"/>
</dbReference>
<dbReference type="PANTHER" id="PTHR47893:SF1">
    <property type="entry name" value="REGULATORY PROTEIN PCHR"/>
    <property type="match status" value="1"/>
</dbReference>
<feature type="domain" description="HTH araC/xylS-type" evidence="3">
    <location>
        <begin position="229"/>
        <end position="327"/>
    </location>
</feature>
<dbReference type="InterPro" id="IPR053142">
    <property type="entry name" value="PchR_regulatory_protein"/>
</dbReference>
<dbReference type="InterPro" id="IPR018060">
    <property type="entry name" value="HTH_AraC"/>
</dbReference>
<sequence>MSASVFYKSDYTPPDEGSQNPYGRFVYDVTGMANPEQIFKVIPVKPGLCLSFCTNSTKIYPHIEFEVKNAPVDFSFFLSGSCVHRIKGLNPKKTIELVHKPGMNMVSCLPNIEGKMNLDPDQSLACVCLKIDPDLLFSYLEENLDQASQKVRDLFDSKKKTYFTCPMSRDMITTALQIVHPPAYTGSASTLFYESRALELLAMQLKLLGGQHLISKPFHMTGSDLESIHSARHILLEDIQNPPTIATLSRICGINEFKLKKGFKQTFNTTIFAYLKKHRMETAWHMLKEQNISVTEAASMVGYTNISHFSAAFRKQFNINPGTLKKKFINPVNYHSPETGQTALKCPSVLPSRKTICPDRH</sequence>
<keyword evidence="2" id="KW-0804">Transcription</keyword>
<evidence type="ECO:0000313" key="5">
    <source>
        <dbReference type="Proteomes" id="UP000199608"/>
    </source>
</evidence>
<evidence type="ECO:0000256" key="2">
    <source>
        <dbReference type="ARBA" id="ARBA00023163"/>
    </source>
</evidence>
<dbReference type="Gene3D" id="1.10.10.60">
    <property type="entry name" value="Homeodomain-like"/>
    <property type="match status" value="2"/>
</dbReference>
<organism evidence="4 5">
    <name type="scientific">Desulfobacula phenolica</name>
    <dbReference type="NCBI Taxonomy" id="90732"/>
    <lineage>
        <taxon>Bacteria</taxon>
        <taxon>Pseudomonadati</taxon>
        <taxon>Thermodesulfobacteriota</taxon>
        <taxon>Desulfobacteria</taxon>
        <taxon>Desulfobacterales</taxon>
        <taxon>Desulfobacteraceae</taxon>
        <taxon>Desulfobacula</taxon>
    </lineage>
</organism>
<keyword evidence="1" id="KW-0805">Transcription regulation</keyword>
<gene>
    <name evidence="4" type="ORF">SAMN04487931_106153</name>
</gene>
<evidence type="ECO:0000259" key="3">
    <source>
        <dbReference type="PROSITE" id="PS01124"/>
    </source>
</evidence>
<dbReference type="AlphaFoldDB" id="A0A1H2HBS5"/>
<keyword evidence="5" id="KW-1185">Reference proteome</keyword>